<dbReference type="Proteomes" id="UP000663854">
    <property type="component" value="Unassembled WGS sequence"/>
</dbReference>
<feature type="region of interest" description="Disordered" evidence="1">
    <location>
        <begin position="236"/>
        <end position="256"/>
    </location>
</feature>
<evidence type="ECO:0000313" key="4">
    <source>
        <dbReference type="Proteomes" id="UP000663854"/>
    </source>
</evidence>
<dbReference type="AlphaFoldDB" id="A0A815NI04"/>
<feature type="non-terminal residue" evidence="2">
    <location>
        <position position="1"/>
    </location>
</feature>
<gene>
    <name evidence="3" type="ORF">JXQ802_LOCUS52080</name>
    <name evidence="2" type="ORF">PYM288_LOCUS35802</name>
</gene>
<feature type="compositionally biased region" description="Acidic residues" evidence="1">
    <location>
        <begin position="246"/>
        <end position="256"/>
    </location>
</feature>
<organism evidence="2 4">
    <name type="scientific">Rotaria sordida</name>
    <dbReference type="NCBI Taxonomy" id="392033"/>
    <lineage>
        <taxon>Eukaryota</taxon>
        <taxon>Metazoa</taxon>
        <taxon>Spiralia</taxon>
        <taxon>Gnathifera</taxon>
        <taxon>Rotifera</taxon>
        <taxon>Eurotatoria</taxon>
        <taxon>Bdelloidea</taxon>
        <taxon>Philodinida</taxon>
        <taxon>Philodinidae</taxon>
        <taxon>Rotaria</taxon>
    </lineage>
</organism>
<comment type="caution">
    <text evidence="2">The sequence shown here is derived from an EMBL/GenBank/DDBJ whole genome shotgun (WGS) entry which is preliminary data.</text>
</comment>
<evidence type="ECO:0000313" key="2">
    <source>
        <dbReference type="EMBL" id="CAF1432274.1"/>
    </source>
</evidence>
<evidence type="ECO:0000313" key="3">
    <source>
        <dbReference type="EMBL" id="CAF1633018.1"/>
    </source>
</evidence>
<feature type="region of interest" description="Disordered" evidence="1">
    <location>
        <begin position="302"/>
        <end position="322"/>
    </location>
</feature>
<protein>
    <submittedName>
        <fullName evidence="2">Uncharacterized protein</fullName>
    </submittedName>
</protein>
<dbReference type="EMBL" id="CAJNOH010006434">
    <property type="protein sequence ID" value="CAF1432274.1"/>
    <property type="molecule type" value="Genomic_DNA"/>
</dbReference>
<reference evidence="2" key="1">
    <citation type="submission" date="2021-02" db="EMBL/GenBank/DDBJ databases">
        <authorList>
            <person name="Nowell W R."/>
        </authorList>
    </citation>
    <scope>NUCLEOTIDE SEQUENCE</scope>
</reference>
<sequence length="322" mass="38305">DNYDFDKITNQYDQTSINSLFKLCHLQINECIQLIHLNRPKSYWIFYNYKKFLLKSIENLNKIKQNCSIMTDYIDNEKISSSKKLISSYFLLRSNCEQLFDMNENNYLNNEQLKRIIQDLKTVIYLLEGIQIKPIELINQTNIEEMISNDNNSSHITSYHRFDDQIKESIDEILIYDTGKLNNTNDDEMNENILDMDDCDKKILREQTNCLMKELQIAIQGKKQEWNDREQRLLGYLDDNNNNNNDDNDNDDDDDEIQEENKQFIDNQSFEKVSSTINTISMLDELKHTFVLNKNKLNIHEDVFGEDEEENFDDDDDDDDDE</sequence>
<keyword evidence="5" id="KW-1185">Reference proteome</keyword>
<accession>A0A815NI04</accession>
<evidence type="ECO:0000256" key="1">
    <source>
        <dbReference type="SAM" id="MobiDB-lite"/>
    </source>
</evidence>
<dbReference type="Proteomes" id="UP000663870">
    <property type="component" value="Unassembled WGS sequence"/>
</dbReference>
<proteinExistence type="predicted"/>
<feature type="compositionally biased region" description="Acidic residues" evidence="1">
    <location>
        <begin position="304"/>
        <end position="322"/>
    </location>
</feature>
<dbReference type="EMBL" id="CAJNOL010008004">
    <property type="protein sequence ID" value="CAF1633018.1"/>
    <property type="molecule type" value="Genomic_DNA"/>
</dbReference>
<name>A0A815NI04_9BILA</name>
<evidence type="ECO:0000313" key="5">
    <source>
        <dbReference type="Proteomes" id="UP000663870"/>
    </source>
</evidence>